<gene>
    <name evidence="2" type="ORF">XB16_0797</name>
</gene>
<reference evidence="2 3" key="1">
    <citation type="journal article" date="2015" name="Genome Announc.">
        <title>Draft Genome Sequences of Leptospira santarosai Strains U160, U164, and U233, Isolated from Asymptomatic Cattle.</title>
        <authorList>
            <person name="Kremer F.S."/>
            <person name="Eslabao M.R."/>
            <person name="Provisor M."/>
            <person name="Woloski R.D."/>
            <person name="Ramires O.V."/>
            <person name="Moreno L.Z."/>
            <person name="Moreno A.M."/>
            <person name="Hamond C."/>
            <person name="Lilenbaum W."/>
            <person name="Dellagostin O.A."/>
        </authorList>
    </citation>
    <scope>NUCLEOTIDE SEQUENCE [LARGE SCALE GENOMIC DNA]</scope>
    <source>
        <strain evidence="2 3">U160</strain>
    </source>
</reference>
<feature type="transmembrane region" description="Helical" evidence="1">
    <location>
        <begin position="21"/>
        <end position="40"/>
    </location>
</feature>
<protein>
    <submittedName>
        <fullName evidence="2">Uncharacterized protein</fullName>
    </submittedName>
</protein>
<proteinExistence type="predicted"/>
<accession>A0A2P1QQG6</accession>
<keyword evidence="1" id="KW-0472">Membrane</keyword>
<evidence type="ECO:0000313" key="3">
    <source>
        <dbReference type="Proteomes" id="UP000033961"/>
    </source>
</evidence>
<keyword evidence="1" id="KW-1133">Transmembrane helix</keyword>
<dbReference type="Proteomes" id="UP000033961">
    <property type="component" value="Chromosome I"/>
</dbReference>
<evidence type="ECO:0000313" key="2">
    <source>
        <dbReference type="EMBL" id="AVQ11134.1"/>
    </source>
</evidence>
<name>A0A2P1QQG6_9LEPT</name>
<dbReference type="AlphaFoldDB" id="A0A2P1QQG6"/>
<evidence type="ECO:0000256" key="1">
    <source>
        <dbReference type="SAM" id="Phobius"/>
    </source>
</evidence>
<feature type="transmembrane region" description="Helical" evidence="1">
    <location>
        <begin position="46"/>
        <end position="63"/>
    </location>
</feature>
<keyword evidence="1" id="KW-0812">Transmembrane</keyword>
<organism evidence="2 3">
    <name type="scientific">Leptospira santarosai</name>
    <dbReference type="NCBI Taxonomy" id="28183"/>
    <lineage>
        <taxon>Bacteria</taxon>
        <taxon>Pseudomonadati</taxon>
        <taxon>Spirochaetota</taxon>
        <taxon>Spirochaetia</taxon>
        <taxon>Leptospirales</taxon>
        <taxon>Leptospiraceae</taxon>
        <taxon>Leptospira</taxon>
    </lineage>
</organism>
<dbReference type="EMBL" id="CP027843">
    <property type="protein sequence ID" value="AVQ11134.1"/>
    <property type="molecule type" value="Genomic_DNA"/>
</dbReference>
<sequence>MSFSKIVRREIEVAFSKHSQPVWFRIFKYIFLGCILFLFWKSRWLGPILIFLLVFSILLHLWFRYKTHGWTRSYGLWKYVQNKPEQKNKR</sequence>